<keyword evidence="1" id="KW-0812">Transmembrane</keyword>
<protein>
    <recommendedName>
        <fullName evidence="4">EXS domain-containing protein</fullName>
    </recommendedName>
</protein>
<evidence type="ECO:0000313" key="2">
    <source>
        <dbReference type="EMBL" id="ORY99647.1"/>
    </source>
</evidence>
<gene>
    <name evidence="2" type="ORF">BCR42DRAFT_430146</name>
</gene>
<comment type="caution">
    <text evidence="2">The sequence shown here is derived from an EMBL/GenBank/DDBJ whole genome shotgun (WGS) entry which is preliminary data.</text>
</comment>
<dbReference type="AlphaFoldDB" id="A0A1X2HKE7"/>
<evidence type="ECO:0000256" key="1">
    <source>
        <dbReference type="SAM" id="Phobius"/>
    </source>
</evidence>
<keyword evidence="1" id="KW-0472">Membrane</keyword>
<keyword evidence="1" id="KW-1133">Transmembrane helix</keyword>
<organism evidence="2 3">
    <name type="scientific">Absidia repens</name>
    <dbReference type="NCBI Taxonomy" id="90262"/>
    <lineage>
        <taxon>Eukaryota</taxon>
        <taxon>Fungi</taxon>
        <taxon>Fungi incertae sedis</taxon>
        <taxon>Mucoromycota</taxon>
        <taxon>Mucoromycotina</taxon>
        <taxon>Mucoromycetes</taxon>
        <taxon>Mucorales</taxon>
        <taxon>Cunninghamellaceae</taxon>
        <taxon>Absidia</taxon>
    </lineage>
</organism>
<evidence type="ECO:0000313" key="3">
    <source>
        <dbReference type="Proteomes" id="UP000193560"/>
    </source>
</evidence>
<dbReference type="EMBL" id="MCGE01000060">
    <property type="protein sequence ID" value="ORY99647.1"/>
    <property type="molecule type" value="Genomic_DNA"/>
</dbReference>
<evidence type="ECO:0008006" key="4">
    <source>
        <dbReference type="Google" id="ProtNLM"/>
    </source>
</evidence>
<dbReference type="Proteomes" id="UP000193560">
    <property type="component" value="Unassembled WGS sequence"/>
</dbReference>
<reference evidence="2 3" key="1">
    <citation type="submission" date="2016-07" db="EMBL/GenBank/DDBJ databases">
        <title>Pervasive Adenine N6-methylation of Active Genes in Fungi.</title>
        <authorList>
            <consortium name="DOE Joint Genome Institute"/>
            <person name="Mondo S.J."/>
            <person name="Dannebaum R.O."/>
            <person name="Kuo R.C."/>
            <person name="Labutti K."/>
            <person name="Haridas S."/>
            <person name="Kuo A."/>
            <person name="Salamov A."/>
            <person name="Ahrendt S.R."/>
            <person name="Lipzen A."/>
            <person name="Sullivan W."/>
            <person name="Andreopoulos W.B."/>
            <person name="Clum A."/>
            <person name="Lindquist E."/>
            <person name="Daum C."/>
            <person name="Ramamoorthy G.K."/>
            <person name="Gryganskyi A."/>
            <person name="Culley D."/>
            <person name="Magnuson J.K."/>
            <person name="James T.Y."/>
            <person name="O'Malley M.A."/>
            <person name="Stajich J.E."/>
            <person name="Spatafora J.W."/>
            <person name="Visel A."/>
            <person name="Grigoriev I.V."/>
        </authorList>
    </citation>
    <scope>NUCLEOTIDE SEQUENCE [LARGE SCALE GENOMIC DNA]</scope>
    <source>
        <strain evidence="2 3">NRRL 1336</strain>
    </source>
</reference>
<sequence>LFRFAVRNASIDHWQALTFTSPVSSCTLITLTDILLTLWRYLWRSIRALRFLKWMKGEHFPSDAYVASREAMIASRSELLKDNA</sequence>
<name>A0A1X2HKE7_9FUNG</name>
<feature type="non-terminal residue" evidence="2">
    <location>
        <position position="1"/>
    </location>
</feature>
<proteinExistence type="predicted"/>
<keyword evidence="3" id="KW-1185">Reference proteome</keyword>
<feature type="transmembrane region" description="Helical" evidence="1">
    <location>
        <begin position="22"/>
        <end position="43"/>
    </location>
</feature>
<accession>A0A1X2HKE7</accession>